<feature type="transmembrane region" description="Helical" evidence="8">
    <location>
        <begin position="1714"/>
        <end position="1741"/>
    </location>
</feature>
<dbReference type="InterPro" id="IPR000203">
    <property type="entry name" value="GPS"/>
</dbReference>
<keyword evidence="4 8" id="KW-1133">Transmembrane helix</keyword>
<dbReference type="InterPro" id="IPR046338">
    <property type="entry name" value="GAIN_dom_sf"/>
</dbReference>
<gene>
    <name evidence="11" type="primary">Contig5211.g5592</name>
    <name evidence="11" type="ORF">STYLEM_17209</name>
</gene>
<dbReference type="PANTHER" id="PTHR46967:SF1">
    <property type="entry name" value="KERATIN-ASSOCIATED PROTEIN 16-1-LIKE"/>
    <property type="match status" value="1"/>
</dbReference>
<keyword evidence="2" id="KW-1003">Cell membrane</keyword>
<feature type="transmembrane region" description="Helical" evidence="8">
    <location>
        <begin position="1593"/>
        <end position="1613"/>
    </location>
</feature>
<evidence type="ECO:0000256" key="8">
    <source>
        <dbReference type="SAM" id="Phobius"/>
    </source>
</evidence>
<keyword evidence="5 8" id="KW-0472">Membrane</keyword>
<dbReference type="Gene3D" id="2.60.220.50">
    <property type="match status" value="1"/>
</dbReference>
<dbReference type="Pfam" id="PF01825">
    <property type="entry name" value="GPS"/>
    <property type="match status" value="1"/>
</dbReference>
<evidence type="ECO:0000256" key="7">
    <source>
        <dbReference type="PROSITE-ProRule" id="PRU00076"/>
    </source>
</evidence>
<dbReference type="SMART" id="SM00181">
    <property type="entry name" value="EGF"/>
    <property type="match status" value="3"/>
</dbReference>
<evidence type="ECO:0000313" key="11">
    <source>
        <dbReference type="EMBL" id="CDW88093.1"/>
    </source>
</evidence>
<reference evidence="11 12" key="1">
    <citation type="submission" date="2014-06" db="EMBL/GenBank/DDBJ databases">
        <authorList>
            <person name="Swart Estienne"/>
        </authorList>
    </citation>
    <scope>NUCLEOTIDE SEQUENCE [LARGE SCALE GENOMIC DNA]</scope>
    <source>
        <strain evidence="11 12">130c</strain>
    </source>
</reference>
<proteinExistence type="predicted"/>
<dbReference type="SUPFAM" id="SSF49899">
    <property type="entry name" value="Concanavalin A-like lectins/glucanases"/>
    <property type="match status" value="1"/>
</dbReference>
<accession>A0A078B3L2</accession>
<evidence type="ECO:0000256" key="2">
    <source>
        <dbReference type="ARBA" id="ARBA00022475"/>
    </source>
</evidence>
<dbReference type="PROSITE" id="PS50026">
    <property type="entry name" value="EGF_3"/>
    <property type="match status" value="1"/>
</dbReference>
<evidence type="ECO:0000313" key="12">
    <source>
        <dbReference type="Proteomes" id="UP000039865"/>
    </source>
</evidence>
<protein>
    <submittedName>
        <fullName evidence="11">Neurohypophysial n-terminal domain containing protein</fullName>
    </submittedName>
</protein>
<feature type="transmembrane region" description="Helical" evidence="8">
    <location>
        <begin position="1625"/>
        <end position="1650"/>
    </location>
</feature>
<dbReference type="InterPro" id="IPR000742">
    <property type="entry name" value="EGF"/>
</dbReference>
<keyword evidence="12" id="KW-1185">Reference proteome</keyword>
<dbReference type="SUPFAM" id="SSF57196">
    <property type="entry name" value="EGF/Laminin"/>
    <property type="match status" value="1"/>
</dbReference>
<dbReference type="InParanoid" id="A0A078B3L2"/>
<evidence type="ECO:0000256" key="1">
    <source>
        <dbReference type="ARBA" id="ARBA00004236"/>
    </source>
</evidence>
<evidence type="ECO:0000259" key="9">
    <source>
        <dbReference type="PROSITE" id="PS50026"/>
    </source>
</evidence>
<organism evidence="11 12">
    <name type="scientific">Stylonychia lemnae</name>
    <name type="common">Ciliate</name>
    <dbReference type="NCBI Taxonomy" id="5949"/>
    <lineage>
        <taxon>Eukaryota</taxon>
        <taxon>Sar</taxon>
        <taxon>Alveolata</taxon>
        <taxon>Ciliophora</taxon>
        <taxon>Intramacronucleata</taxon>
        <taxon>Spirotrichea</taxon>
        <taxon>Stichotrichia</taxon>
        <taxon>Sporadotrichida</taxon>
        <taxon>Oxytrichidae</taxon>
        <taxon>Stylonychinae</taxon>
        <taxon>Stylonychia</taxon>
    </lineage>
</organism>
<dbReference type="InterPro" id="IPR057244">
    <property type="entry name" value="GAIN_B"/>
</dbReference>
<dbReference type="PROSITE" id="PS50221">
    <property type="entry name" value="GAIN_B"/>
    <property type="match status" value="1"/>
</dbReference>
<evidence type="ECO:0000256" key="4">
    <source>
        <dbReference type="ARBA" id="ARBA00022989"/>
    </source>
</evidence>
<dbReference type="Pfam" id="PF13385">
    <property type="entry name" value="Laminin_G_3"/>
    <property type="match status" value="1"/>
</dbReference>
<dbReference type="PANTHER" id="PTHR46967">
    <property type="entry name" value="INSULIN-LIKE GROWTH FACTOR BINDING PROTEIN,N-TERMINAL"/>
    <property type="match status" value="1"/>
</dbReference>
<evidence type="ECO:0000256" key="5">
    <source>
        <dbReference type="ARBA" id="ARBA00023136"/>
    </source>
</evidence>
<dbReference type="SUPFAM" id="SSF57184">
    <property type="entry name" value="Growth factor receptor domain"/>
    <property type="match status" value="2"/>
</dbReference>
<dbReference type="Proteomes" id="UP000039865">
    <property type="component" value="Unassembled WGS sequence"/>
</dbReference>
<dbReference type="PROSITE" id="PS00022">
    <property type="entry name" value="EGF_1"/>
    <property type="match status" value="1"/>
</dbReference>
<keyword evidence="6 7" id="KW-1015">Disulfide bond</keyword>
<dbReference type="SMART" id="SM00303">
    <property type="entry name" value="GPS"/>
    <property type="match status" value="1"/>
</dbReference>
<dbReference type="CDD" id="cd00064">
    <property type="entry name" value="FU"/>
    <property type="match status" value="2"/>
</dbReference>
<dbReference type="Pfam" id="PF02010">
    <property type="entry name" value="REJ"/>
    <property type="match status" value="1"/>
</dbReference>
<feature type="disulfide bond" evidence="7">
    <location>
        <begin position="963"/>
        <end position="980"/>
    </location>
</feature>
<keyword evidence="3 8" id="KW-0812">Transmembrane</keyword>
<dbReference type="InterPro" id="IPR006212">
    <property type="entry name" value="Furin_repeat"/>
</dbReference>
<feature type="transmembrane region" description="Helical" evidence="8">
    <location>
        <begin position="1683"/>
        <end position="1708"/>
    </location>
</feature>
<feature type="domain" description="GAIN-B" evidence="10">
    <location>
        <begin position="1196"/>
        <end position="1320"/>
    </location>
</feature>
<comment type="caution">
    <text evidence="7">Lacks conserved residue(s) required for the propagation of feature annotation.</text>
</comment>
<dbReference type="SMART" id="SM00261">
    <property type="entry name" value="FU"/>
    <property type="match status" value="3"/>
</dbReference>
<dbReference type="GO" id="GO:0005886">
    <property type="term" value="C:plasma membrane"/>
    <property type="evidence" value="ECO:0007669"/>
    <property type="project" value="UniProtKB-SubCell"/>
</dbReference>
<evidence type="ECO:0000256" key="3">
    <source>
        <dbReference type="ARBA" id="ARBA00022692"/>
    </source>
</evidence>
<keyword evidence="7" id="KW-0245">EGF-like domain</keyword>
<comment type="subcellular location">
    <subcellularLocation>
        <location evidence="1">Cell membrane</location>
    </subcellularLocation>
</comment>
<dbReference type="Gene3D" id="2.10.220.10">
    <property type="entry name" value="Hormone Receptor, Insulin-like Growth Factor Receptor 1, Chain A, domain 2"/>
    <property type="match status" value="1"/>
</dbReference>
<evidence type="ECO:0000259" key="10">
    <source>
        <dbReference type="PROSITE" id="PS50221"/>
    </source>
</evidence>
<evidence type="ECO:0000256" key="6">
    <source>
        <dbReference type="ARBA" id="ARBA00023157"/>
    </source>
</evidence>
<dbReference type="Gene3D" id="2.60.120.200">
    <property type="match status" value="1"/>
</dbReference>
<dbReference type="InterPro" id="IPR002859">
    <property type="entry name" value="PKD/REJ-like"/>
</dbReference>
<dbReference type="InterPro" id="IPR009030">
    <property type="entry name" value="Growth_fac_rcpt_cys_sf"/>
</dbReference>
<sequence>MTLGIYEDGEELSKDIFDGGWTNVQISFSQSNSTWIFGRDRYHQYSRKLSQTYPHPKQICMWQINAYDPSIPKPQGSQLSGWTASMNNNLKATFTDQSVVSWQNTNTEDNYCYKSDCPKGQFFNETSKVCQICPSPCSSCDYQGKCLYCKASYNYINNGSNLCLSIVDGCPENTTTNEDGQRICQACPEGCKNARIVPRIAVVAVVKIAQNVKMELFLIPSQAHVSQLVRAELIKIYLLAFAKSANRIVTIKILAIDNARGARIAAQCAQTVKLIVYNAGQEVCTQIGSVKTHVKTKNMHQKLVLVTLVIHPARFARKCPVSYYPNSLTLTCEPCKYYCEDCNNADDCNILLPFNAQTIPSEFDPEELTSELWFKAKDLTSLNIQVLLGLNPYKIRKISKNSLIQLQYQNTLQYCNSDPALTNNVWYHIAFTLSQKNLSMACYQDGNSIPVGLNPTIVVVQNLMKPQEMILGGSNDLQPQETNFDGYIKEFRLWKIVRSSYQIKHFRTVSFTKAPPEMIAYWRLDNKNDGSTSVFSEATSSGVTNYDPRPIHKIQDLVELREIYLKLCAEGSYSYFNDILGYQSCLPCNKMCKNCIGKTSSHCIECNLPYKLIKEEFICKIVDYCPEGEYMDKVLGLCFKCNINCKACFGDQNNCSACKYGAFREFEGKSCVDTCPAGMYGNIKTQLCYFNPRVDYIIPTNESIIYSGSFIDVKGNFTMLNKEANGSYQYGWKVIRLSDNLDITADAVKPYFETDIRKMHLDNNIVQDYNYYSITLFVKGFPEIYNGLYSEMVNIIYIGSAPRNGKCQVYPAQGIATVTKFKIQQSGWVDKEIITRYDFLYSLDGGIKYFPIQSDDRLSQEISYLFQSIYDKFIQVRIMCKATNLKGFTSKISTIIVLEKKSNADASKDLNNLKPSLVESEVDILQMIIQLKLITKQLGNVKFQDPQAFDPRLLSQNCNNKLCSYNGKCVYLDYQKKYYCNCTQLFAGLNCSYSNETQLSQIKSFISQLSLKYLIISDKEYEDVFLNLVTDYFEIMNDVTYGIIIQTIGNKLNLNGYFPLTDNEVSYYLNLLSNLIEYIEQQTVYLNATGQLLKDQIMIQNLQDNYQSALDLFEYLRQNTLNQIGMLDPKKQFQSRMISYKQILISQDTLQSFSATQDLKKSITTFIKISEINFENQSLPLEVDFVFEAVEFAVNPYQVINTNNISNNVFEINFYNASDKAKAEIKDLKHGFDFYFPFQDNQNLSDFISYYNSLSPYKSKQKELRVKLLQSSKLGCLYWNGNQWSNQGCQLQDVDRTHIKCKCNHLSSFSTTFMTPKQSSISNEIFTNKYSKANSDDDDNIKVEELIVTFDKYFKNLEELLQHKTPSLIDFLFKPGMYIVIVFWFMYISSLFYYTGKDKIKRAKMTKSLIRDDLAEIKDDQIQCLDEMIKELLARDLNQNQFSDEQHFETLSQHTRQNSQEEKLRLNIKRMSLIGHTKSFLSSSLNVTLDNLHIPTLNNGIAGNSQIYSAKNYQQLDQYAKKVIKRRARKRVFGRVGDVNDRALRIYKQIFKRKQYTPENKMKFFHEALRNNLWFSLMSKTSKIAPRHIRLTLMYLYISIHLTITSVVYIFGYQQIVADFIGDSTFSTIAIAILPLIGAWIICLPVALIFRMPMAFRRELEGIRSKKINKVFKEIDKQMGCRYALGYFICYTFYVIMSIIVLFFNYIYPTDYCMGWMMILVALFFLDMIVFTLGFAGFQLLNIILSLKCRFFYHVWALFEIIRYYKNLRG</sequence>
<dbReference type="OrthoDB" id="313494at2759"/>
<dbReference type="EMBL" id="CCKQ01016214">
    <property type="protein sequence ID" value="CDW88093.1"/>
    <property type="molecule type" value="Genomic_DNA"/>
</dbReference>
<dbReference type="InterPro" id="IPR013320">
    <property type="entry name" value="ConA-like_dom_sf"/>
</dbReference>
<feature type="domain" description="EGF-like" evidence="9">
    <location>
        <begin position="954"/>
        <end position="992"/>
    </location>
</feature>
<name>A0A078B3L2_STYLE</name>
<feature type="disulfide bond" evidence="7">
    <location>
        <begin position="982"/>
        <end position="991"/>
    </location>
</feature>
<feature type="transmembrane region" description="Helical" evidence="8">
    <location>
        <begin position="1376"/>
        <end position="1395"/>
    </location>
</feature>